<protein>
    <submittedName>
        <fullName evidence="2">Type III effector protein</fullName>
    </submittedName>
</protein>
<feature type="region of interest" description="Disordered" evidence="1">
    <location>
        <begin position="608"/>
        <end position="629"/>
    </location>
</feature>
<organism evidence="2 3">
    <name type="scientific">Paraburkholderia lacunae</name>
    <dbReference type="NCBI Taxonomy" id="2211104"/>
    <lineage>
        <taxon>Bacteria</taxon>
        <taxon>Pseudomonadati</taxon>
        <taxon>Pseudomonadota</taxon>
        <taxon>Betaproteobacteria</taxon>
        <taxon>Burkholderiales</taxon>
        <taxon>Burkholderiaceae</taxon>
        <taxon>Paraburkholderia</taxon>
    </lineage>
</organism>
<dbReference type="RefSeq" id="WP_115107666.1">
    <property type="nucleotide sequence ID" value="NZ_QHKS01000031.1"/>
</dbReference>
<reference evidence="3" key="1">
    <citation type="submission" date="2018-05" db="EMBL/GenBank/DDBJ databases">
        <authorList>
            <person name="Feng T."/>
        </authorList>
    </citation>
    <scope>NUCLEOTIDE SEQUENCE [LARGE SCALE GENOMIC DNA]</scope>
    <source>
        <strain evidence="3">S27</strain>
    </source>
</reference>
<feature type="region of interest" description="Disordered" evidence="1">
    <location>
        <begin position="107"/>
        <end position="177"/>
    </location>
</feature>
<accession>A0A370MZ91</accession>
<evidence type="ECO:0000256" key="1">
    <source>
        <dbReference type="SAM" id="MobiDB-lite"/>
    </source>
</evidence>
<sequence length="651" mass="70030">MKTRSAIDARSMSDLGPTPETSTRRNDTGRRARARSTDSALLTLGARSPSPSHSPAAVGDGRASRAPVEQLQRWGASGEIREVAPGTTLGELMHRERPTPETTAHMARLQQHNATHERSVGDSGSMVGMRSPSRGSPSTRSQGGVDPQMSLQPKTRAQTSTRTAAPGATGKVAPAPQFAGALPASEARTAKPRSIRALPSGPKINGMDNVLMSAYNLDDEQLSSITGALGLGPAHADEYVRNMQTATLGRILRGAVYQEPPMPDAASIAQLEFGRGLPPERLQHLVAVARRAGCFMTERQQRGKNGETQHLLQLHFTGDDGAEPLASQLDSVNYKAVKALAELMAELTAPGHREGAQRFSIGSVAAGMRQGDSSQVFVEHFAKHTQASPPRIQLVSEHFNEANIRNAWLFTALTPEQKEKLVHASNVSHLQFEERRTTAADGTRCVKLRVFFGGTENWRDVRQALVSGTGGVGTVFGAVRDAAEIIAQKIEHAQREGYRVEFDHIAGASMGGASAQLFTAALQSRVRLQKQPPLVLLDPQLPNTAQLRHAVKGGTLEYDYAKPRGVAVTLDYPANPRKGLMGRMKGLGFKSPGLVRLKLALSDFDATSLTPDGDIERSPPQTSGPPGMGYHADPELYLAAINRFTRRVELS</sequence>
<feature type="region of interest" description="Disordered" evidence="1">
    <location>
        <begin position="1"/>
        <end position="80"/>
    </location>
</feature>
<dbReference type="SUPFAM" id="SSF53474">
    <property type="entry name" value="alpha/beta-Hydrolases"/>
    <property type="match status" value="1"/>
</dbReference>
<feature type="region of interest" description="Disordered" evidence="1">
    <location>
        <begin position="182"/>
        <end position="201"/>
    </location>
</feature>
<dbReference type="Proteomes" id="UP000254875">
    <property type="component" value="Unassembled WGS sequence"/>
</dbReference>
<dbReference type="OrthoDB" id="671583at2"/>
<name>A0A370MZ91_9BURK</name>
<keyword evidence="3" id="KW-1185">Reference proteome</keyword>
<feature type="compositionally biased region" description="Low complexity" evidence="1">
    <location>
        <begin position="130"/>
        <end position="144"/>
    </location>
</feature>
<dbReference type="AlphaFoldDB" id="A0A370MZ91"/>
<gene>
    <name evidence="2" type="ORF">DLM46_32205</name>
</gene>
<feature type="compositionally biased region" description="Polar residues" evidence="1">
    <location>
        <begin position="149"/>
        <end position="163"/>
    </location>
</feature>
<dbReference type="InterPro" id="IPR029058">
    <property type="entry name" value="AB_hydrolase_fold"/>
</dbReference>
<proteinExistence type="predicted"/>
<comment type="caution">
    <text evidence="2">The sequence shown here is derived from an EMBL/GenBank/DDBJ whole genome shotgun (WGS) entry which is preliminary data.</text>
</comment>
<evidence type="ECO:0000313" key="2">
    <source>
        <dbReference type="EMBL" id="RDJ98665.1"/>
    </source>
</evidence>
<dbReference type="EMBL" id="QHKS01000031">
    <property type="protein sequence ID" value="RDJ98665.1"/>
    <property type="molecule type" value="Genomic_DNA"/>
</dbReference>
<evidence type="ECO:0000313" key="3">
    <source>
        <dbReference type="Proteomes" id="UP000254875"/>
    </source>
</evidence>
<feature type="compositionally biased region" description="Low complexity" evidence="1">
    <location>
        <begin position="46"/>
        <end position="57"/>
    </location>
</feature>